<gene>
    <name evidence="1" type="ORF">NLJ89_g12364</name>
</gene>
<proteinExistence type="predicted"/>
<keyword evidence="2" id="KW-1185">Reference proteome</keyword>
<organism evidence="1 2">
    <name type="scientific">Agrocybe chaxingu</name>
    <dbReference type="NCBI Taxonomy" id="84603"/>
    <lineage>
        <taxon>Eukaryota</taxon>
        <taxon>Fungi</taxon>
        <taxon>Dikarya</taxon>
        <taxon>Basidiomycota</taxon>
        <taxon>Agaricomycotina</taxon>
        <taxon>Agaricomycetes</taxon>
        <taxon>Agaricomycetidae</taxon>
        <taxon>Agaricales</taxon>
        <taxon>Agaricineae</taxon>
        <taxon>Strophariaceae</taxon>
        <taxon>Agrocybe</taxon>
    </lineage>
</organism>
<comment type="caution">
    <text evidence="1">The sequence shown here is derived from an EMBL/GenBank/DDBJ whole genome shotgun (WGS) entry which is preliminary data.</text>
</comment>
<reference evidence="1" key="1">
    <citation type="submission" date="2022-07" db="EMBL/GenBank/DDBJ databases">
        <title>Genome Sequence of Agrocybe chaxingu.</title>
        <authorList>
            <person name="Buettner E."/>
        </authorList>
    </citation>
    <scope>NUCLEOTIDE SEQUENCE</scope>
    <source>
        <strain evidence="1">MP-N11</strain>
    </source>
</reference>
<dbReference type="AlphaFoldDB" id="A0A9W8JM05"/>
<name>A0A9W8JM05_9AGAR</name>
<dbReference type="OrthoDB" id="3061359at2759"/>
<dbReference type="Proteomes" id="UP001148786">
    <property type="component" value="Unassembled WGS sequence"/>
</dbReference>
<evidence type="ECO:0000313" key="1">
    <source>
        <dbReference type="EMBL" id="KAJ3478792.1"/>
    </source>
</evidence>
<sequence length="182" mass="20727">MQATEKMESQPIQSFDPYNLRFGHRETDVLHMQEVIHYCESRFRAVLNTMQGRGKENQALMTSHMVEELEFIMSYIGTATAMGQVLDIPILIRSLALRLYRRAAGEADVIFDPDFFLSLDGAADPDGPNTLANSYLLDWWTGREIAIASPRLGRATIDACLNHHRVLGRSFVQRPPPFHKKH</sequence>
<protein>
    <submittedName>
        <fullName evidence="1">Uncharacterized protein</fullName>
    </submittedName>
</protein>
<dbReference type="EMBL" id="JANKHO010004110">
    <property type="protein sequence ID" value="KAJ3478792.1"/>
    <property type="molecule type" value="Genomic_DNA"/>
</dbReference>
<evidence type="ECO:0000313" key="2">
    <source>
        <dbReference type="Proteomes" id="UP001148786"/>
    </source>
</evidence>
<accession>A0A9W8JM05</accession>